<comment type="caution">
    <text evidence="1">The sequence shown here is derived from an EMBL/GenBank/DDBJ whole genome shotgun (WGS) entry which is preliminary data.</text>
</comment>
<dbReference type="AlphaFoldDB" id="A0AAV5IEG6"/>
<evidence type="ECO:0000313" key="1">
    <source>
        <dbReference type="EMBL" id="GKU96556.1"/>
    </source>
</evidence>
<name>A0AAV5IEG6_9ROSI</name>
<gene>
    <name evidence="1" type="ORF">SLEP1_g9780</name>
</gene>
<reference evidence="1 2" key="1">
    <citation type="journal article" date="2021" name="Commun. Biol.">
        <title>The genome of Shorea leprosula (Dipterocarpaceae) highlights the ecological relevance of drought in aseasonal tropical rainforests.</title>
        <authorList>
            <person name="Ng K.K.S."/>
            <person name="Kobayashi M.J."/>
            <person name="Fawcett J.A."/>
            <person name="Hatakeyama M."/>
            <person name="Paape T."/>
            <person name="Ng C.H."/>
            <person name="Ang C.C."/>
            <person name="Tnah L.H."/>
            <person name="Lee C.T."/>
            <person name="Nishiyama T."/>
            <person name="Sese J."/>
            <person name="O'Brien M.J."/>
            <person name="Copetti D."/>
            <person name="Mohd Noor M.I."/>
            <person name="Ong R.C."/>
            <person name="Putra M."/>
            <person name="Sireger I.Z."/>
            <person name="Indrioko S."/>
            <person name="Kosugi Y."/>
            <person name="Izuno A."/>
            <person name="Isagi Y."/>
            <person name="Lee S.L."/>
            <person name="Shimizu K.K."/>
        </authorList>
    </citation>
    <scope>NUCLEOTIDE SEQUENCE [LARGE SCALE GENOMIC DNA]</scope>
    <source>
        <strain evidence="1">214</strain>
    </source>
</reference>
<keyword evidence="2" id="KW-1185">Reference proteome</keyword>
<accession>A0AAV5IEG6</accession>
<protein>
    <submittedName>
        <fullName evidence="1">Uncharacterized protein</fullName>
    </submittedName>
</protein>
<evidence type="ECO:0000313" key="2">
    <source>
        <dbReference type="Proteomes" id="UP001054252"/>
    </source>
</evidence>
<sequence length="62" mass="7119">MKWHRSIKPNKAAIPEGSQAEGVSAMGLWILKAFWEQVQARGGGWERPFWLYLFSKVQEKGT</sequence>
<proteinExistence type="predicted"/>
<dbReference type="Proteomes" id="UP001054252">
    <property type="component" value="Unassembled WGS sequence"/>
</dbReference>
<dbReference type="EMBL" id="BPVZ01000010">
    <property type="protein sequence ID" value="GKU96556.1"/>
    <property type="molecule type" value="Genomic_DNA"/>
</dbReference>
<organism evidence="1 2">
    <name type="scientific">Rubroshorea leprosula</name>
    <dbReference type="NCBI Taxonomy" id="152421"/>
    <lineage>
        <taxon>Eukaryota</taxon>
        <taxon>Viridiplantae</taxon>
        <taxon>Streptophyta</taxon>
        <taxon>Embryophyta</taxon>
        <taxon>Tracheophyta</taxon>
        <taxon>Spermatophyta</taxon>
        <taxon>Magnoliopsida</taxon>
        <taxon>eudicotyledons</taxon>
        <taxon>Gunneridae</taxon>
        <taxon>Pentapetalae</taxon>
        <taxon>rosids</taxon>
        <taxon>malvids</taxon>
        <taxon>Malvales</taxon>
        <taxon>Dipterocarpaceae</taxon>
        <taxon>Rubroshorea</taxon>
    </lineage>
</organism>